<dbReference type="GO" id="GO:0003697">
    <property type="term" value="F:single-stranded DNA binding"/>
    <property type="evidence" value="ECO:0007669"/>
    <property type="project" value="TreeGrafter"/>
</dbReference>
<protein>
    <submittedName>
        <fullName evidence="3">Tyrosyl-DNA phosphodiesterase I</fullName>
    </submittedName>
</protein>
<dbReference type="GO" id="GO:0003690">
    <property type="term" value="F:double-stranded DNA binding"/>
    <property type="evidence" value="ECO:0007669"/>
    <property type="project" value="TreeGrafter"/>
</dbReference>
<dbReference type="GeneID" id="54471380"/>
<dbReference type="GO" id="GO:0006281">
    <property type="term" value="P:DNA repair"/>
    <property type="evidence" value="ECO:0007669"/>
    <property type="project" value="InterPro"/>
</dbReference>
<organism evidence="3 4">
    <name type="scientific">Neohortaea acidophila</name>
    <dbReference type="NCBI Taxonomy" id="245834"/>
    <lineage>
        <taxon>Eukaryota</taxon>
        <taxon>Fungi</taxon>
        <taxon>Dikarya</taxon>
        <taxon>Ascomycota</taxon>
        <taxon>Pezizomycotina</taxon>
        <taxon>Dothideomycetes</taxon>
        <taxon>Dothideomycetidae</taxon>
        <taxon>Mycosphaerellales</taxon>
        <taxon>Teratosphaeriaceae</taxon>
        <taxon>Neohortaea</taxon>
    </lineage>
</organism>
<dbReference type="SUPFAM" id="SSF56024">
    <property type="entry name" value="Phospholipase D/nuclease"/>
    <property type="match status" value="2"/>
</dbReference>
<feature type="non-terminal residue" evidence="3">
    <location>
        <position position="271"/>
    </location>
</feature>
<dbReference type="PANTHER" id="PTHR12415:SF4">
    <property type="entry name" value="TYROSYL-DNA PHOSPHODIESTERASE DOMAIN-CONTAINING PROTEIN"/>
    <property type="match status" value="1"/>
</dbReference>
<dbReference type="OrthoDB" id="47785at2759"/>
<dbReference type="GO" id="GO:0005634">
    <property type="term" value="C:nucleus"/>
    <property type="evidence" value="ECO:0007669"/>
    <property type="project" value="InterPro"/>
</dbReference>
<dbReference type="Proteomes" id="UP000799767">
    <property type="component" value="Unassembled WGS sequence"/>
</dbReference>
<dbReference type="GO" id="GO:0017005">
    <property type="term" value="F:3'-tyrosyl-DNA phosphodiesterase activity"/>
    <property type="evidence" value="ECO:0007669"/>
    <property type="project" value="TreeGrafter"/>
</dbReference>
<dbReference type="InterPro" id="IPR010347">
    <property type="entry name" value="Tdp1"/>
</dbReference>
<evidence type="ECO:0000313" key="4">
    <source>
        <dbReference type="Proteomes" id="UP000799767"/>
    </source>
</evidence>
<reference evidence="3" key="1">
    <citation type="journal article" date="2020" name="Stud. Mycol.">
        <title>101 Dothideomycetes genomes: a test case for predicting lifestyles and emergence of pathogens.</title>
        <authorList>
            <person name="Haridas S."/>
            <person name="Albert R."/>
            <person name="Binder M."/>
            <person name="Bloem J."/>
            <person name="Labutti K."/>
            <person name="Salamov A."/>
            <person name="Andreopoulos B."/>
            <person name="Baker S."/>
            <person name="Barry K."/>
            <person name="Bills G."/>
            <person name="Bluhm B."/>
            <person name="Cannon C."/>
            <person name="Castanera R."/>
            <person name="Culley D."/>
            <person name="Daum C."/>
            <person name="Ezra D."/>
            <person name="Gonzalez J."/>
            <person name="Henrissat B."/>
            <person name="Kuo A."/>
            <person name="Liang C."/>
            <person name="Lipzen A."/>
            <person name="Lutzoni F."/>
            <person name="Magnuson J."/>
            <person name="Mondo S."/>
            <person name="Nolan M."/>
            <person name="Ohm R."/>
            <person name="Pangilinan J."/>
            <person name="Park H.-J."/>
            <person name="Ramirez L."/>
            <person name="Alfaro M."/>
            <person name="Sun H."/>
            <person name="Tritt A."/>
            <person name="Yoshinaga Y."/>
            <person name="Zwiers L.-H."/>
            <person name="Turgeon B."/>
            <person name="Goodwin S."/>
            <person name="Spatafora J."/>
            <person name="Crous P."/>
            <person name="Grigoriev I."/>
        </authorList>
    </citation>
    <scope>NUCLEOTIDE SEQUENCE</scope>
    <source>
        <strain evidence="3">CBS 113389</strain>
    </source>
</reference>
<sequence>AWLRLCFPPMYQPIHCMHSKLMLLFHPEKLRIAIPSANLLTFDWGETGVMENSVFIIDLPRLPDGGKAEADELPPFAQELLYFLRRQQLDRDVREGLLNFDFSATEGMMFVHTVGGSHFDDEAERTGLSGLAHAVRQLGLESQDGLQVDFAASSIGSLNDDFLKTVHAAARGEDMIARAETATTTTKPKADFFKPSTTTTPRPRTAAATQDIRDLLRIYFPTHNTVTASKAGSAGTICLNRKWFESEKFPRTCFRDYRSTRTGLLSHNKIL</sequence>
<evidence type="ECO:0000256" key="2">
    <source>
        <dbReference type="PIRSR" id="PIRSR610347-2"/>
    </source>
</evidence>
<dbReference type="AlphaFoldDB" id="A0A6A6Q2Q8"/>
<name>A0A6A6Q2Q8_9PEZI</name>
<dbReference type="Gene3D" id="3.30.870.10">
    <property type="entry name" value="Endonuclease Chain A"/>
    <property type="match status" value="2"/>
</dbReference>
<evidence type="ECO:0000313" key="3">
    <source>
        <dbReference type="EMBL" id="KAF2486311.1"/>
    </source>
</evidence>
<feature type="binding site" evidence="2">
    <location>
        <position position="20"/>
    </location>
    <ligand>
        <name>substrate</name>
    </ligand>
</feature>
<dbReference type="EMBL" id="MU001632">
    <property type="protein sequence ID" value="KAF2486311.1"/>
    <property type="molecule type" value="Genomic_DNA"/>
</dbReference>
<feature type="non-terminal residue" evidence="3">
    <location>
        <position position="1"/>
    </location>
</feature>
<dbReference type="RefSeq" id="XP_033592880.1">
    <property type="nucleotide sequence ID" value="XM_033730378.1"/>
</dbReference>
<evidence type="ECO:0000256" key="1">
    <source>
        <dbReference type="PIRSR" id="PIRSR610347-1"/>
    </source>
</evidence>
<keyword evidence="4" id="KW-1185">Reference proteome</keyword>
<proteinExistence type="predicted"/>
<accession>A0A6A6Q2Q8</accession>
<dbReference type="PANTHER" id="PTHR12415">
    <property type="entry name" value="TYROSYL-DNA PHOSPHODIESTERASE 1"/>
    <property type="match status" value="1"/>
</dbReference>
<feature type="active site" description="Nucleophile" evidence="1">
    <location>
        <position position="18"/>
    </location>
</feature>
<dbReference type="Pfam" id="PF06087">
    <property type="entry name" value="Tyr-DNA_phospho"/>
    <property type="match status" value="1"/>
</dbReference>
<gene>
    <name evidence="3" type="ORF">BDY17DRAFT_241568</name>
</gene>